<dbReference type="PROSITE" id="PS50089">
    <property type="entry name" value="ZF_RING_2"/>
    <property type="match status" value="1"/>
</dbReference>
<evidence type="ECO:0000256" key="6">
    <source>
        <dbReference type="ARBA" id="ARBA00022737"/>
    </source>
</evidence>
<dbReference type="PROSITE" id="PS51873">
    <property type="entry name" value="TRIAD"/>
    <property type="match status" value="1"/>
</dbReference>
<evidence type="ECO:0000256" key="1">
    <source>
        <dbReference type="ARBA" id="ARBA00001798"/>
    </source>
</evidence>
<dbReference type="Gene3D" id="1.20.120.1750">
    <property type="match status" value="1"/>
</dbReference>
<evidence type="ECO:0000256" key="7">
    <source>
        <dbReference type="ARBA" id="ARBA00022771"/>
    </source>
</evidence>
<dbReference type="InterPro" id="IPR044066">
    <property type="entry name" value="TRIAD_supradom"/>
</dbReference>
<dbReference type="SMART" id="SM00647">
    <property type="entry name" value="IBR"/>
    <property type="match status" value="2"/>
</dbReference>
<evidence type="ECO:0000256" key="10">
    <source>
        <dbReference type="PROSITE-ProRule" id="PRU00175"/>
    </source>
</evidence>
<keyword evidence="6" id="KW-0677">Repeat</keyword>
<dbReference type="InterPro" id="IPR001841">
    <property type="entry name" value="Znf_RING"/>
</dbReference>
<keyword evidence="9" id="KW-0862">Zinc</keyword>
<dbReference type="InterPro" id="IPR002867">
    <property type="entry name" value="IBR_dom"/>
</dbReference>
<dbReference type="Pfam" id="PF22605">
    <property type="entry name" value="IBR_2"/>
    <property type="match status" value="1"/>
</dbReference>
<reference evidence="14" key="1">
    <citation type="journal article" date="2020" name="J. Eukaryot. Microbiol.">
        <title>De novo Sequencing, Assembly and Annotation of the Transcriptome for the Free-Living Testate Amoeba Arcella intermedia.</title>
        <authorList>
            <person name="Ribeiro G.M."/>
            <person name="Porfirio-Sousa A.L."/>
            <person name="Maurer-Alcala X.X."/>
            <person name="Katz L.A."/>
            <person name="Lahr D.J.G."/>
        </authorList>
    </citation>
    <scope>NUCLEOTIDE SEQUENCE</scope>
</reference>
<dbReference type="GO" id="GO:0008270">
    <property type="term" value="F:zinc ion binding"/>
    <property type="evidence" value="ECO:0007669"/>
    <property type="project" value="UniProtKB-KW"/>
</dbReference>
<dbReference type="SUPFAM" id="SSF57850">
    <property type="entry name" value="RING/U-box"/>
    <property type="match status" value="3"/>
</dbReference>
<keyword evidence="5" id="KW-0479">Metal-binding</keyword>
<dbReference type="Gene3D" id="3.30.40.10">
    <property type="entry name" value="Zinc/RING finger domain, C3HC4 (zinc finger)"/>
    <property type="match status" value="1"/>
</dbReference>
<dbReference type="InterPro" id="IPR054694">
    <property type="entry name" value="Parkin-like_IBR"/>
</dbReference>
<feature type="domain" description="RING-type" evidence="12">
    <location>
        <begin position="122"/>
        <end position="177"/>
    </location>
</feature>
<protein>
    <recommendedName>
        <fullName evidence="3">RBR-type E3 ubiquitin transferase</fullName>
        <ecNumber evidence="3">2.3.2.31</ecNumber>
    </recommendedName>
</protein>
<evidence type="ECO:0000256" key="2">
    <source>
        <dbReference type="ARBA" id="ARBA00004906"/>
    </source>
</evidence>
<feature type="domain" description="RING-type" evidence="13">
    <location>
        <begin position="118"/>
        <end position="338"/>
    </location>
</feature>
<evidence type="ECO:0000256" key="5">
    <source>
        <dbReference type="ARBA" id="ARBA00022723"/>
    </source>
</evidence>
<evidence type="ECO:0000313" key="14">
    <source>
        <dbReference type="EMBL" id="NDV31147.1"/>
    </source>
</evidence>
<evidence type="ECO:0000259" key="13">
    <source>
        <dbReference type="PROSITE" id="PS51873"/>
    </source>
</evidence>
<dbReference type="EC" id="2.3.2.31" evidence="3"/>
<dbReference type="AlphaFoldDB" id="A0A6B2L2M4"/>
<proteinExistence type="predicted"/>
<evidence type="ECO:0000259" key="12">
    <source>
        <dbReference type="PROSITE" id="PS50089"/>
    </source>
</evidence>
<comment type="pathway">
    <text evidence="2">Protein modification; protein ubiquitination.</text>
</comment>
<accession>A0A6B2L2M4</accession>
<sequence length="496" mass="57471">MEDGDYGEEGYGEEEEDYLDGTYGEDVDPFGGTEDHEHEAPEYTVIPASKIEVEINKQIKEAQDLLNLDEEYAALVLQYFKWNMEAVTEKFYDDPDKCVKEAGAVLTPPPQETFSPEQKVPCLVCLEDVPIKSTYSLPCGHKYYCLDCWRTYLKMEFELRAMVMATNTTCISPNCPVRIGKYGYKKLASEEINEKFRYFFTKSYIDTNKQYTFCPNSKCGNAIRYSGYGKPTEVVECSCGNRFCFACGKENHSPVLCEQLDMWILKNESEDESLKLVKLLSKPCFHCRRMTERIDGCNHMNCRKDQGGCGNHWCWMCGGDWATHGSQTGGYFSCNKYEQSDRFKIDKENDVVREEIKRFQFHFQRFFEHGVKEKDAENAKVKVQSRQQEFRSLTANNPDFLMEAQKLLIEVRHALKYTYVFGYFLPQNDPFRPLFEDQQTRLEAVTESLADMAFAPLTELNPQAIKNQTRVVKNFMKAIVEELEKYATEQIAKTKK</sequence>
<dbReference type="GO" id="GO:0016567">
    <property type="term" value="P:protein ubiquitination"/>
    <property type="evidence" value="ECO:0007669"/>
    <property type="project" value="InterPro"/>
</dbReference>
<comment type="catalytic activity">
    <reaction evidence="1">
        <text>[E2 ubiquitin-conjugating enzyme]-S-ubiquitinyl-L-cysteine + [acceptor protein]-L-lysine = [E2 ubiquitin-conjugating enzyme]-L-cysteine + [acceptor protein]-N(6)-ubiquitinyl-L-lysine.</text>
        <dbReference type="EC" id="2.3.2.31"/>
    </reaction>
</comment>
<evidence type="ECO:0000256" key="9">
    <source>
        <dbReference type="ARBA" id="ARBA00022833"/>
    </source>
</evidence>
<evidence type="ECO:0000256" key="8">
    <source>
        <dbReference type="ARBA" id="ARBA00022786"/>
    </source>
</evidence>
<name>A0A6B2L2M4_9EUKA</name>
<keyword evidence="8" id="KW-0833">Ubl conjugation pathway</keyword>
<dbReference type="Pfam" id="PF21235">
    <property type="entry name" value="UBA_ARI1"/>
    <property type="match status" value="1"/>
</dbReference>
<organism evidence="14">
    <name type="scientific">Arcella intermedia</name>
    <dbReference type="NCBI Taxonomy" id="1963864"/>
    <lineage>
        <taxon>Eukaryota</taxon>
        <taxon>Amoebozoa</taxon>
        <taxon>Tubulinea</taxon>
        <taxon>Elardia</taxon>
        <taxon>Arcellinida</taxon>
        <taxon>Sphaerothecina</taxon>
        <taxon>Arcellidae</taxon>
        <taxon>Arcella</taxon>
    </lineage>
</organism>
<dbReference type="EMBL" id="GIBP01002178">
    <property type="protein sequence ID" value="NDV31147.1"/>
    <property type="molecule type" value="Transcribed_RNA"/>
</dbReference>
<keyword evidence="7 10" id="KW-0863">Zinc-finger</keyword>
<dbReference type="Pfam" id="PF01485">
    <property type="entry name" value="IBR"/>
    <property type="match status" value="1"/>
</dbReference>
<dbReference type="GO" id="GO:0061630">
    <property type="term" value="F:ubiquitin protein ligase activity"/>
    <property type="evidence" value="ECO:0007669"/>
    <property type="project" value="UniProtKB-EC"/>
</dbReference>
<keyword evidence="4" id="KW-0808">Transferase</keyword>
<evidence type="ECO:0000256" key="11">
    <source>
        <dbReference type="SAM" id="MobiDB-lite"/>
    </source>
</evidence>
<dbReference type="InterPro" id="IPR013083">
    <property type="entry name" value="Znf_RING/FYVE/PHD"/>
</dbReference>
<feature type="region of interest" description="Disordered" evidence="11">
    <location>
        <begin position="1"/>
        <end position="25"/>
    </location>
</feature>
<dbReference type="InterPro" id="IPR031127">
    <property type="entry name" value="E3_UB_ligase_RBR"/>
</dbReference>
<dbReference type="PANTHER" id="PTHR11685">
    <property type="entry name" value="RBR FAMILY RING FINGER AND IBR DOMAIN-CONTAINING"/>
    <property type="match status" value="1"/>
</dbReference>
<evidence type="ECO:0000256" key="4">
    <source>
        <dbReference type="ARBA" id="ARBA00022679"/>
    </source>
</evidence>
<evidence type="ECO:0000256" key="3">
    <source>
        <dbReference type="ARBA" id="ARBA00012251"/>
    </source>
</evidence>
<dbReference type="InterPro" id="IPR048962">
    <property type="entry name" value="ARIH1-like_UBL"/>
</dbReference>